<proteinExistence type="predicted"/>
<evidence type="ECO:0000259" key="2">
    <source>
        <dbReference type="Pfam" id="PF14355"/>
    </source>
</evidence>
<evidence type="ECO:0000256" key="1">
    <source>
        <dbReference type="SAM" id="Coils"/>
    </source>
</evidence>
<sequence length="234" mass="27162">MDSLNELISRNLDRFPQFEYYIPIIEKAERNLEPHPDITIECCLSLIQGISKTIILNLDKTADPQKLENDKNECRVHNQFKRAAELLKAHDTIYEAAFTGSCSGLASIISNLRNARGDISHGRAVPKILQSDMELARLVMEITDSLLRYTLASFFAINLEKQAKELEEMEKHTQEEEANLIQYKENPEFNDFLDEEYPLDGKILYSQALYTLYYEDYEIQLQEFLDEQALLNEE</sequence>
<dbReference type="Pfam" id="PF14355">
    <property type="entry name" value="Abi_C"/>
    <property type="match status" value="1"/>
</dbReference>
<dbReference type="RefSeq" id="WP_190551844.1">
    <property type="nucleotide sequence ID" value="NZ_CAWPNO010000006.1"/>
</dbReference>
<evidence type="ECO:0000313" key="3">
    <source>
        <dbReference type="EMBL" id="MBD2200681.1"/>
    </source>
</evidence>
<dbReference type="Proteomes" id="UP000658514">
    <property type="component" value="Unassembled WGS sequence"/>
</dbReference>
<keyword evidence="1" id="KW-0175">Coiled coil</keyword>
<feature type="domain" description="Abortive infection protein-like C-terminal" evidence="2">
    <location>
        <begin position="98"/>
        <end position="151"/>
    </location>
</feature>
<dbReference type="InterPro" id="IPR026001">
    <property type="entry name" value="Abi-like_C"/>
</dbReference>
<evidence type="ECO:0000313" key="4">
    <source>
        <dbReference type="Proteomes" id="UP000658514"/>
    </source>
</evidence>
<dbReference type="EMBL" id="JACJQH010000103">
    <property type="protein sequence ID" value="MBD2200681.1"/>
    <property type="molecule type" value="Genomic_DNA"/>
</dbReference>
<organism evidence="3 4">
    <name type="scientific">Calothrix parietina FACHB-288</name>
    <dbReference type="NCBI Taxonomy" id="2692896"/>
    <lineage>
        <taxon>Bacteria</taxon>
        <taxon>Bacillati</taxon>
        <taxon>Cyanobacteriota</taxon>
        <taxon>Cyanophyceae</taxon>
        <taxon>Nostocales</taxon>
        <taxon>Calotrichaceae</taxon>
        <taxon>Calothrix</taxon>
    </lineage>
</organism>
<keyword evidence="4" id="KW-1185">Reference proteome</keyword>
<feature type="coiled-coil region" evidence="1">
    <location>
        <begin position="156"/>
        <end position="186"/>
    </location>
</feature>
<accession>A0ABR8APT3</accession>
<gene>
    <name evidence="3" type="ORF">H6G24_35435</name>
</gene>
<protein>
    <submittedName>
        <fullName evidence="3">Abortive infection family protein</fullName>
    </submittedName>
</protein>
<comment type="caution">
    <text evidence="3">The sequence shown here is derived from an EMBL/GenBank/DDBJ whole genome shotgun (WGS) entry which is preliminary data.</text>
</comment>
<name>A0ABR8APT3_9CYAN</name>
<reference evidence="3 4" key="1">
    <citation type="journal article" date="2020" name="ISME J.">
        <title>Comparative genomics reveals insights into cyanobacterial evolution and habitat adaptation.</title>
        <authorList>
            <person name="Chen M.Y."/>
            <person name="Teng W.K."/>
            <person name="Zhao L."/>
            <person name="Hu C.X."/>
            <person name="Zhou Y.K."/>
            <person name="Han B.P."/>
            <person name="Song L.R."/>
            <person name="Shu W.S."/>
        </authorList>
    </citation>
    <scope>NUCLEOTIDE SEQUENCE [LARGE SCALE GENOMIC DNA]</scope>
    <source>
        <strain evidence="3 4">FACHB-288</strain>
    </source>
</reference>